<dbReference type="FunCoup" id="A0A3A9JGF0">
    <property type="interactions" value="190"/>
</dbReference>
<feature type="compositionally biased region" description="Pro residues" evidence="8">
    <location>
        <begin position="15"/>
        <end position="25"/>
    </location>
</feature>
<dbReference type="Proteomes" id="UP000278036">
    <property type="component" value="Unassembled WGS sequence"/>
</dbReference>
<feature type="transmembrane region" description="Helical" evidence="7">
    <location>
        <begin position="238"/>
        <end position="258"/>
    </location>
</feature>
<comment type="similarity">
    <text evidence="7">Belongs to the binding-protein-dependent transport system permease family.</text>
</comment>
<dbReference type="EMBL" id="RAQU01000131">
    <property type="protein sequence ID" value="RKK02716.1"/>
    <property type="molecule type" value="Genomic_DNA"/>
</dbReference>
<dbReference type="PANTHER" id="PTHR43163:SF8">
    <property type="entry name" value="D,D-DIPEPTIDE TRANSPORT SYSTEM PERMEASE PROTEIN DDPB-RELATED"/>
    <property type="match status" value="1"/>
</dbReference>
<reference evidence="10 13" key="1">
    <citation type="submission" date="2018-09" db="EMBL/GenBank/DDBJ databases">
        <title>Roseomonas sp. nov., isolated from feces of Tibetan antelopes in the Qinghai-Tibet plateau, China.</title>
        <authorList>
            <person name="Tian Z."/>
        </authorList>
    </citation>
    <scope>NUCLEOTIDE SEQUENCE [LARGE SCALE GENOMIC DNA]</scope>
    <source>
        <strain evidence="11 12">Z23</strain>
        <strain evidence="10 13">Z24</strain>
    </source>
</reference>
<dbReference type="PROSITE" id="PS50928">
    <property type="entry name" value="ABC_TM1"/>
    <property type="match status" value="1"/>
</dbReference>
<evidence type="ECO:0000313" key="11">
    <source>
        <dbReference type="EMBL" id="RMI26335.1"/>
    </source>
</evidence>
<feature type="transmembrane region" description="Helical" evidence="7">
    <location>
        <begin position="342"/>
        <end position="365"/>
    </location>
</feature>
<dbReference type="Pfam" id="PF19300">
    <property type="entry name" value="BPD_transp_1_N"/>
    <property type="match status" value="1"/>
</dbReference>
<dbReference type="Pfam" id="PF00528">
    <property type="entry name" value="BPD_transp_1"/>
    <property type="match status" value="1"/>
</dbReference>
<dbReference type="InterPro" id="IPR035906">
    <property type="entry name" value="MetI-like_sf"/>
</dbReference>
<keyword evidence="3" id="KW-1003">Cell membrane</keyword>
<feature type="region of interest" description="Disordered" evidence="8">
    <location>
        <begin position="1"/>
        <end position="28"/>
    </location>
</feature>
<evidence type="ECO:0000256" key="6">
    <source>
        <dbReference type="ARBA" id="ARBA00023136"/>
    </source>
</evidence>
<feature type="transmembrane region" description="Helical" evidence="7">
    <location>
        <begin position="173"/>
        <end position="196"/>
    </location>
</feature>
<gene>
    <name evidence="10" type="ORF">D6Z83_18290</name>
    <name evidence="11" type="ORF">EBE87_03345</name>
</gene>
<dbReference type="OrthoDB" id="7834831at2"/>
<dbReference type="InParanoid" id="A0A3A9JGF0"/>
<keyword evidence="2 7" id="KW-0813">Transport</keyword>
<dbReference type="Proteomes" id="UP000274097">
    <property type="component" value="Unassembled WGS sequence"/>
</dbReference>
<dbReference type="RefSeq" id="WP_120639695.1">
    <property type="nucleotide sequence ID" value="NZ_RAQU01000131.1"/>
</dbReference>
<accession>A0A3A9JGF0</accession>
<dbReference type="EMBL" id="RFLX01000002">
    <property type="protein sequence ID" value="RMI26335.1"/>
    <property type="molecule type" value="Genomic_DNA"/>
</dbReference>
<keyword evidence="4 7" id="KW-0812">Transmembrane</keyword>
<dbReference type="InterPro" id="IPR045621">
    <property type="entry name" value="BPD_transp_1_N"/>
</dbReference>
<dbReference type="GO" id="GO:0071916">
    <property type="term" value="F:dipeptide transmembrane transporter activity"/>
    <property type="evidence" value="ECO:0007669"/>
    <property type="project" value="TreeGrafter"/>
</dbReference>
<protein>
    <submittedName>
        <fullName evidence="10 11">ABC transporter permease</fullName>
    </submittedName>
</protein>
<feature type="transmembrane region" description="Helical" evidence="7">
    <location>
        <begin position="43"/>
        <end position="65"/>
    </location>
</feature>
<evidence type="ECO:0000313" key="13">
    <source>
        <dbReference type="Proteomes" id="UP000278036"/>
    </source>
</evidence>
<keyword evidence="5 7" id="KW-1133">Transmembrane helix</keyword>
<keyword evidence="6 7" id="KW-0472">Membrane</keyword>
<comment type="subcellular location">
    <subcellularLocation>
        <location evidence="1 7">Cell membrane</location>
        <topology evidence="1 7">Multi-pass membrane protein</topology>
    </subcellularLocation>
</comment>
<organism evidence="10 13">
    <name type="scientific">Teichococcus wenyumeiae</name>
    <dbReference type="NCBI Taxonomy" id="2478470"/>
    <lineage>
        <taxon>Bacteria</taxon>
        <taxon>Pseudomonadati</taxon>
        <taxon>Pseudomonadota</taxon>
        <taxon>Alphaproteobacteria</taxon>
        <taxon>Acetobacterales</taxon>
        <taxon>Roseomonadaceae</taxon>
        <taxon>Roseomonas</taxon>
    </lineage>
</organism>
<feature type="transmembrane region" description="Helical" evidence="7">
    <location>
        <begin position="296"/>
        <end position="322"/>
    </location>
</feature>
<name>A0A3A9JGF0_9PROT</name>
<dbReference type="GO" id="GO:0005886">
    <property type="term" value="C:plasma membrane"/>
    <property type="evidence" value="ECO:0007669"/>
    <property type="project" value="UniProtKB-SubCell"/>
</dbReference>
<evidence type="ECO:0000256" key="4">
    <source>
        <dbReference type="ARBA" id="ARBA00022692"/>
    </source>
</evidence>
<dbReference type="CDD" id="cd06261">
    <property type="entry name" value="TM_PBP2"/>
    <property type="match status" value="1"/>
</dbReference>
<evidence type="ECO:0000259" key="9">
    <source>
        <dbReference type="PROSITE" id="PS50928"/>
    </source>
</evidence>
<feature type="domain" description="ABC transmembrane type-1" evidence="9">
    <location>
        <begin position="134"/>
        <end position="365"/>
    </location>
</feature>
<evidence type="ECO:0000256" key="3">
    <source>
        <dbReference type="ARBA" id="ARBA00022475"/>
    </source>
</evidence>
<comment type="caution">
    <text evidence="10">The sequence shown here is derived from an EMBL/GenBank/DDBJ whole genome shotgun (WGS) entry which is preliminary data.</text>
</comment>
<dbReference type="InterPro" id="IPR000515">
    <property type="entry name" value="MetI-like"/>
</dbReference>
<dbReference type="SUPFAM" id="SSF161098">
    <property type="entry name" value="MetI-like"/>
    <property type="match status" value="1"/>
</dbReference>
<evidence type="ECO:0000256" key="2">
    <source>
        <dbReference type="ARBA" id="ARBA00022448"/>
    </source>
</evidence>
<keyword evidence="12" id="KW-1185">Reference proteome</keyword>
<evidence type="ECO:0000256" key="5">
    <source>
        <dbReference type="ARBA" id="ARBA00022989"/>
    </source>
</evidence>
<evidence type="ECO:0000256" key="1">
    <source>
        <dbReference type="ARBA" id="ARBA00004651"/>
    </source>
</evidence>
<dbReference type="Gene3D" id="1.10.3720.10">
    <property type="entry name" value="MetI-like"/>
    <property type="match status" value="1"/>
</dbReference>
<evidence type="ECO:0000256" key="8">
    <source>
        <dbReference type="SAM" id="MobiDB-lite"/>
    </source>
</evidence>
<evidence type="ECO:0000313" key="12">
    <source>
        <dbReference type="Proteomes" id="UP000274097"/>
    </source>
</evidence>
<sequence>MRSDGELQAELLPPEAEPPAAPPPASGVARRARPSAAWLRLRGTLSTLASVPITLFGLAVVTFFIGRVVPIDPVLAIVGDRAPADVVERARLDLGLDQPLYVQFWRYLGQIFSGDLGRSVMTSNPVTQDIARFFPATFELATVAIIIAVLIGVPLGVWAATRQGKFVDQAVRLFCLAGHSLPVFVLGLLSLLLFYAKLGWVPGPGRQSIFFEGMVEERTGILTVDSLLAGDWGAFNDALYHLIQPAGVLAFFSLAYIARMTRAFMLAELRSEYVTTARAKGLSSARIVWRHAFGNIMVPLVTVLAMTYAGLLEGAVLTETIFSWPGLGQYLTVSLLNADMNAVLGATLAVGLIYVVLNLLADMLYRLLDPRVK</sequence>
<evidence type="ECO:0000256" key="7">
    <source>
        <dbReference type="RuleBase" id="RU363032"/>
    </source>
</evidence>
<dbReference type="AlphaFoldDB" id="A0A3A9JGF0"/>
<evidence type="ECO:0000313" key="10">
    <source>
        <dbReference type="EMBL" id="RKK02716.1"/>
    </source>
</evidence>
<proteinExistence type="inferred from homology"/>
<dbReference type="PANTHER" id="PTHR43163">
    <property type="entry name" value="DIPEPTIDE TRANSPORT SYSTEM PERMEASE PROTEIN DPPB-RELATED"/>
    <property type="match status" value="1"/>
</dbReference>
<feature type="transmembrane region" description="Helical" evidence="7">
    <location>
        <begin position="140"/>
        <end position="161"/>
    </location>
</feature>